<evidence type="ECO:0000313" key="2">
    <source>
        <dbReference type="Proteomes" id="UP000799757"/>
    </source>
</evidence>
<dbReference type="OrthoDB" id="3535423at2759"/>
<keyword evidence="2" id="KW-1185">Reference proteome</keyword>
<dbReference type="InterPro" id="IPR036291">
    <property type="entry name" value="NAD(P)-bd_dom_sf"/>
</dbReference>
<name>A0A6A6XF45_9PLEO</name>
<dbReference type="Proteomes" id="UP000799757">
    <property type="component" value="Unassembled WGS sequence"/>
</dbReference>
<dbReference type="PANTHER" id="PTHR14097:SF9">
    <property type="entry name" value="EPIMERASE, PUTATIVE (AFU_ORTHOLOGUE AFUA_8G07320)-RELATED"/>
    <property type="match status" value="1"/>
</dbReference>
<dbReference type="SUPFAM" id="SSF51735">
    <property type="entry name" value="NAD(P)-binding Rossmann-fold domains"/>
    <property type="match status" value="1"/>
</dbReference>
<dbReference type="EMBL" id="MU001875">
    <property type="protein sequence ID" value="KAF2794941.1"/>
    <property type="molecule type" value="Genomic_DNA"/>
</dbReference>
<accession>A0A6A6XF45</accession>
<protein>
    <submittedName>
        <fullName evidence="1">Uncharacterized protein</fullName>
    </submittedName>
</protein>
<proteinExistence type="predicted"/>
<evidence type="ECO:0000313" key="1">
    <source>
        <dbReference type="EMBL" id="KAF2794941.1"/>
    </source>
</evidence>
<reference evidence="1" key="1">
    <citation type="journal article" date="2020" name="Stud. Mycol.">
        <title>101 Dothideomycetes genomes: a test case for predicting lifestyles and emergence of pathogens.</title>
        <authorList>
            <person name="Haridas S."/>
            <person name="Albert R."/>
            <person name="Binder M."/>
            <person name="Bloem J."/>
            <person name="Labutti K."/>
            <person name="Salamov A."/>
            <person name="Andreopoulos B."/>
            <person name="Baker S."/>
            <person name="Barry K."/>
            <person name="Bills G."/>
            <person name="Bluhm B."/>
            <person name="Cannon C."/>
            <person name="Castanera R."/>
            <person name="Culley D."/>
            <person name="Daum C."/>
            <person name="Ezra D."/>
            <person name="Gonzalez J."/>
            <person name="Henrissat B."/>
            <person name="Kuo A."/>
            <person name="Liang C."/>
            <person name="Lipzen A."/>
            <person name="Lutzoni F."/>
            <person name="Magnuson J."/>
            <person name="Mondo S."/>
            <person name="Nolan M."/>
            <person name="Ohm R."/>
            <person name="Pangilinan J."/>
            <person name="Park H.-J."/>
            <person name="Ramirez L."/>
            <person name="Alfaro M."/>
            <person name="Sun H."/>
            <person name="Tritt A."/>
            <person name="Yoshinaga Y."/>
            <person name="Zwiers L.-H."/>
            <person name="Turgeon B."/>
            <person name="Goodwin S."/>
            <person name="Spatafora J."/>
            <person name="Crous P."/>
            <person name="Grigoriev I."/>
        </authorList>
    </citation>
    <scope>NUCLEOTIDE SEQUENCE</scope>
    <source>
        <strain evidence="1">CBS 109.77</strain>
    </source>
</reference>
<dbReference type="PANTHER" id="PTHR14097">
    <property type="entry name" value="OXIDOREDUCTASE HTATIP2"/>
    <property type="match status" value="1"/>
</dbReference>
<gene>
    <name evidence="1" type="ORF">K505DRAFT_274267</name>
</gene>
<sequence>MKLIITGATGFVATEVLRQALLLPSITSVVALARTPVLAPQGTPAANSSKLKSVVLKDYGTYPDDVKKEMEGADACIWTVAITPHKSRGLPVDMVRKVCQEWTIDGFTSMLNANPNPKQPFRFLYMSGAAASDPARDHSKDTKVWMPKYMIDYSLMRGETESKVLALATENHVRAEACVAKPGFITGQGGILRGILGTAMYWTGAVDTIDVKVVAAAMLDQVVRGLDGTKGILTNQEMVKLGTEVLTSNSRN</sequence>
<dbReference type="AlphaFoldDB" id="A0A6A6XF45"/>
<dbReference type="Gene3D" id="3.40.50.720">
    <property type="entry name" value="NAD(P)-binding Rossmann-like Domain"/>
    <property type="match status" value="1"/>
</dbReference>
<organism evidence="1 2">
    <name type="scientific">Melanomma pulvis-pyrius CBS 109.77</name>
    <dbReference type="NCBI Taxonomy" id="1314802"/>
    <lineage>
        <taxon>Eukaryota</taxon>
        <taxon>Fungi</taxon>
        <taxon>Dikarya</taxon>
        <taxon>Ascomycota</taxon>
        <taxon>Pezizomycotina</taxon>
        <taxon>Dothideomycetes</taxon>
        <taxon>Pleosporomycetidae</taxon>
        <taxon>Pleosporales</taxon>
        <taxon>Melanommataceae</taxon>
        <taxon>Melanomma</taxon>
    </lineage>
</organism>